<feature type="region of interest" description="Disordered" evidence="1">
    <location>
        <begin position="155"/>
        <end position="179"/>
    </location>
</feature>
<sequence>MAQLSQMTRYVTSVLGWLPAATASSDCSPPSSAKNQEEDALQESSGFVTVMAIYLAITIVLVAVSFITAKDQATKYPNRLKTKRKITRPQEQQQQQRPWRFSTTGMAMTKLIRQLGSPKRSRHQMRLRLRMRLRRHLEQELKLMRELQEKGPQLGLLGSQDFEEVNNSGYFDPSSEADL</sequence>
<evidence type="ECO:0000313" key="3">
    <source>
        <dbReference type="Proteomes" id="UP001652661"/>
    </source>
</evidence>
<keyword evidence="3" id="KW-1185">Reference proteome</keyword>
<dbReference type="AlphaFoldDB" id="A0A6P4JLE7"/>
<evidence type="ECO:0000256" key="2">
    <source>
        <dbReference type="SAM" id="Phobius"/>
    </source>
</evidence>
<proteinExistence type="predicted"/>
<protein>
    <submittedName>
        <fullName evidence="4">Uncharacterized protein</fullName>
    </submittedName>
</protein>
<evidence type="ECO:0000256" key="1">
    <source>
        <dbReference type="SAM" id="MobiDB-lite"/>
    </source>
</evidence>
<feature type="transmembrane region" description="Helical" evidence="2">
    <location>
        <begin position="47"/>
        <end position="69"/>
    </location>
</feature>
<dbReference type="Proteomes" id="UP001652661">
    <property type="component" value="Chromosome X"/>
</dbReference>
<evidence type="ECO:0000313" key="4">
    <source>
        <dbReference type="RefSeq" id="XP_017036471.1"/>
    </source>
</evidence>
<reference evidence="4" key="1">
    <citation type="submission" date="2025-08" db="UniProtKB">
        <authorList>
            <consortium name="RefSeq"/>
        </authorList>
    </citation>
    <scope>IDENTIFICATION</scope>
    <source>
        <strain evidence="4">14028-0561.14</strain>
        <tissue evidence="4">Whole fly</tissue>
    </source>
</reference>
<keyword evidence="2" id="KW-1133">Transmembrane helix</keyword>
<organism evidence="3 4">
    <name type="scientific">Drosophila kikkawai</name>
    <name type="common">Fruit fly</name>
    <dbReference type="NCBI Taxonomy" id="30033"/>
    <lineage>
        <taxon>Eukaryota</taxon>
        <taxon>Metazoa</taxon>
        <taxon>Ecdysozoa</taxon>
        <taxon>Arthropoda</taxon>
        <taxon>Hexapoda</taxon>
        <taxon>Insecta</taxon>
        <taxon>Pterygota</taxon>
        <taxon>Neoptera</taxon>
        <taxon>Endopterygota</taxon>
        <taxon>Diptera</taxon>
        <taxon>Brachycera</taxon>
        <taxon>Muscomorpha</taxon>
        <taxon>Ephydroidea</taxon>
        <taxon>Drosophilidae</taxon>
        <taxon>Drosophila</taxon>
        <taxon>Sophophora</taxon>
    </lineage>
</organism>
<dbReference type="GeneID" id="108084660"/>
<keyword evidence="2" id="KW-0472">Membrane</keyword>
<dbReference type="OrthoDB" id="7864772at2759"/>
<dbReference type="RefSeq" id="XP_017036471.1">
    <property type="nucleotide sequence ID" value="XM_017180982.3"/>
</dbReference>
<keyword evidence="2" id="KW-0812">Transmembrane</keyword>
<gene>
    <name evidence="4" type="primary">LOC108084660</name>
</gene>
<name>A0A6P4JLE7_DROKI</name>
<accession>A0A6P4JLE7</accession>